<dbReference type="PATRIC" id="fig|48936.3.peg.2900"/>
<evidence type="ECO:0000256" key="2">
    <source>
        <dbReference type="ARBA" id="ARBA00012761"/>
    </source>
</evidence>
<evidence type="ECO:0000313" key="11">
    <source>
        <dbReference type="Proteomes" id="UP000031338"/>
    </source>
</evidence>
<dbReference type="InterPro" id="IPR006102">
    <property type="entry name" value="Ig-like_GH2"/>
</dbReference>
<organism evidence="10 11">
    <name type="scientific">Novosphingobium subterraneum</name>
    <dbReference type="NCBI Taxonomy" id="48936"/>
    <lineage>
        <taxon>Bacteria</taxon>
        <taxon>Pseudomonadati</taxon>
        <taxon>Pseudomonadota</taxon>
        <taxon>Alphaproteobacteria</taxon>
        <taxon>Sphingomonadales</taxon>
        <taxon>Sphingomonadaceae</taxon>
        <taxon>Novosphingobium</taxon>
    </lineage>
</organism>
<evidence type="ECO:0000256" key="6">
    <source>
        <dbReference type="SAM" id="SignalP"/>
    </source>
</evidence>
<dbReference type="SUPFAM" id="SSF49785">
    <property type="entry name" value="Galactose-binding domain-like"/>
    <property type="match status" value="1"/>
</dbReference>
<feature type="domain" description="Glycoside hydrolase family 2 immunoglobulin-like beta-sandwich" evidence="7">
    <location>
        <begin position="231"/>
        <end position="324"/>
    </location>
</feature>
<dbReference type="EMBL" id="JRVC01000014">
    <property type="protein sequence ID" value="KHS44961.1"/>
    <property type="molecule type" value="Genomic_DNA"/>
</dbReference>
<dbReference type="PANTHER" id="PTHR10066">
    <property type="entry name" value="BETA-GLUCURONIDASE"/>
    <property type="match status" value="1"/>
</dbReference>
<feature type="domain" description="Glycosyl hydrolases family 2 sugar binding" evidence="9">
    <location>
        <begin position="78"/>
        <end position="230"/>
    </location>
</feature>
<reference evidence="10 11" key="1">
    <citation type="submission" date="2014-10" db="EMBL/GenBank/DDBJ databases">
        <title>Draft genome sequence of Novosphingobium subterraneum DSM 12447.</title>
        <authorList>
            <person name="Gan H.M."/>
            <person name="Gan H.Y."/>
            <person name="Savka M.A."/>
        </authorList>
    </citation>
    <scope>NUCLEOTIDE SEQUENCE [LARGE SCALE GENOMIC DNA]</scope>
    <source>
        <strain evidence="10 11">DSM 12447</strain>
    </source>
</reference>
<dbReference type="InterPro" id="IPR036156">
    <property type="entry name" value="Beta-gal/glucu_dom_sf"/>
</dbReference>
<sequence length="637" mass="71079">MRVARFDQAFLGPLLAGAFAFATQALAAESVFTTLPLATVDTAPLLVAADMRDGVDLSGEWNWSIDPYRSGIAGFHGEAPNRTEQRWLDIDVRKTLAQDNRELFEFDLDHDRKVKLPGSWLAASPEMRHYQGLVWYRRHFDSPAGRKGRYFLRFGASNYATVVFVNGQPVGRHEGGFTPFAFDVTRLLRDGDNQITIGVDSAATAATVPPPVTDWENYGGVTRDVKLVHTSDTYVDSAWVRLTREGKIAVDAHLDGPAAANQPVQLKVAGLPFDLKGRTDAQGNWRATAAAPRALMRWTPENPKLYDVTLAAGDDTWRDRVGFRTIERKGADILLNGKPVFLRGISMHEEEIAANPARVITPDNARALLGEIKNGLHGNFVRLSHYPHSEVMTRTADEMGLLVWSEVPVYWMVAWSNPSTLATARNMLAENILRDRNRASVVIWSVANETPVSDARNAFLRTLIGDVRRLDPSRLVSAALLVERDKAAAVPTMTMADPLADDLDIVSINTYNGWYTPDRLADLPRSVWKLPADKPLIFSEFGADAKAGFHSPDGMQKFSEEFQAEFYRKTLEMADRVPTLRGISPWILKDFRSPRRQNPDFQMGWNRKGLISETGQRKQAFSVLAEYFARKAGEPSK</sequence>
<dbReference type="GO" id="GO:0004566">
    <property type="term" value="F:beta-glucuronidase activity"/>
    <property type="evidence" value="ECO:0007669"/>
    <property type="project" value="TreeGrafter"/>
</dbReference>
<dbReference type="Gene3D" id="2.60.40.10">
    <property type="entry name" value="Immunoglobulins"/>
    <property type="match status" value="1"/>
</dbReference>
<dbReference type="PANTHER" id="PTHR10066:SF67">
    <property type="entry name" value="BETA-GLUCURONIDASE"/>
    <property type="match status" value="1"/>
</dbReference>
<keyword evidence="6" id="KW-0732">Signal</keyword>
<feature type="domain" description="Glycoside hydrolase family 2 catalytic" evidence="8">
    <location>
        <begin position="329"/>
        <end position="592"/>
    </location>
</feature>
<dbReference type="InterPro" id="IPR013783">
    <property type="entry name" value="Ig-like_fold"/>
</dbReference>
<dbReference type="AlphaFoldDB" id="A0A0B8ZFG8"/>
<dbReference type="Gene3D" id="2.60.120.260">
    <property type="entry name" value="Galactose-binding domain-like"/>
    <property type="match status" value="1"/>
</dbReference>
<keyword evidence="5" id="KW-0326">Glycosidase</keyword>
<comment type="caution">
    <text evidence="10">The sequence shown here is derived from an EMBL/GenBank/DDBJ whole genome shotgun (WGS) entry which is preliminary data.</text>
</comment>
<keyword evidence="4" id="KW-0378">Hydrolase</keyword>
<dbReference type="Pfam" id="PF02837">
    <property type="entry name" value="Glyco_hydro_2_N"/>
    <property type="match status" value="1"/>
</dbReference>
<dbReference type="PRINTS" id="PR00132">
    <property type="entry name" value="GLHYDRLASE2"/>
</dbReference>
<protein>
    <recommendedName>
        <fullName evidence="3">Beta-glucuronidase</fullName>
        <ecNumber evidence="2">3.2.1.31</ecNumber>
    </recommendedName>
</protein>
<keyword evidence="11" id="KW-1185">Reference proteome</keyword>
<dbReference type="GO" id="GO:0019391">
    <property type="term" value="P:glucuronoside catabolic process"/>
    <property type="evidence" value="ECO:0007669"/>
    <property type="project" value="TreeGrafter"/>
</dbReference>
<dbReference type="STRING" id="48936.NJ75_02887"/>
<dbReference type="SUPFAM" id="SSF49303">
    <property type="entry name" value="beta-Galactosidase/glucuronidase domain"/>
    <property type="match status" value="1"/>
</dbReference>
<dbReference type="GO" id="GO:0005975">
    <property type="term" value="P:carbohydrate metabolic process"/>
    <property type="evidence" value="ECO:0007669"/>
    <property type="project" value="InterPro"/>
</dbReference>
<evidence type="ECO:0000259" key="9">
    <source>
        <dbReference type="Pfam" id="PF02837"/>
    </source>
</evidence>
<dbReference type="InterPro" id="IPR017853">
    <property type="entry name" value="GH"/>
</dbReference>
<evidence type="ECO:0000313" key="10">
    <source>
        <dbReference type="EMBL" id="KHS44961.1"/>
    </source>
</evidence>
<dbReference type="InterPro" id="IPR006103">
    <property type="entry name" value="Glyco_hydro_2_cat"/>
</dbReference>
<comment type="similarity">
    <text evidence="1">Belongs to the glycosyl hydrolase 2 family.</text>
</comment>
<evidence type="ECO:0000256" key="5">
    <source>
        <dbReference type="ARBA" id="ARBA00023295"/>
    </source>
</evidence>
<dbReference type="RefSeq" id="WP_082013396.1">
    <property type="nucleotide sequence ID" value="NZ_JRVC01000014.1"/>
</dbReference>
<dbReference type="SUPFAM" id="SSF51445">
    <property type="entry name" value="(Trans)glycosidases"/>
    <property type="match status" value="1"/>
</dbReference>
<evidence type="ECO:0000256" key="3">
    <source>
        <dbReference type="ARBA" id="ARBA00016205"/>
    </source>
</evidence>
<dbReference type="InterPro" id="IPR023232">
    <property type="entry name" value="Glyco_hydro_2_AS"/>
</dbReference>
<dbReference type="Gene3D" id="3.20.20.80">
    <property type="entry name" value="Glycosidases"/>
    <property type="match status" value="1"/>
</dbReference>
<dbReference type="InterPro" id="IPR006104">
    <property type="entry name" value="Glyco_hydro_2_N"/>
</dbReference>
<dbReference type="InterPro" id="IPR008979">
    <property type="entry name" value="Galactose-bd-like_sf"/>
</dbReference>
<dbReference type="Proteomes" id="UP000031338">
    <property type="component" value="Unassembled WGS sequence"/>
</dbReference>
<evidence type="ECO:0000259" key="8">
    <source>
        <dbReference type="Pfam" id="PF02836"/>
    </source>
</evidence>
<evidence type="ECO:0000256" key="1">
    <source>
        <dbReference type="ARBA" id="ARBA00007401"/>
    </source>
</evidence>
<dbReference type="GO" id="GO:0030246">
    <property type="term" value="F:carbohydrate binding"/>
    <property type="evidence" value="ECO:0007669"/>
    <property type="project" value="TreeGrafter"/>
</dbReference>
<name>A0A0B8ZFG8_9SPHN</name>
<dbReference type="Pfam" id="PF02836">
    <property type="entry name" value="Glyco_hydro_2_C"/>
    <property type="match status" value="1"/>
</dbReference>
<evidence type="ECO:0000256" key="4">
    <source>
        <dbReference type="ARBA" id="ARBA00022801"/>
    </source>
</evidence>
<dbReference type="PROSITE" id="PS00608">
    <property type="entry name" value="GLYCOSYL_HYDROL_F2_2"/>
    <property type="match status" value="1"/>
</dbReference>
<dbReference type="EC" id="3.2.1.31" evidence="2"/>
<gene>
    <name evidence="10" type="ORF">NJ75_02887</name>
</gene>
<dbReference type="Pfam" id="PF00703">
    <property type="entry name" value="Glyco_hydro_2"/>
    <property type="match status" value="1"/>
</dbReference>
<feature type="signal peptide" evidence="6">
    <location>
        <begin position="1"/>
        <end position="27"/>
    </location>
</feature>
<evidence type="ECO:0000259" key="7">
    <source>
        <dbReference type="Pfam" id="PF00703"/>
    </source>
</evidence>
<dbReference type="InterPro" id="IPR006101">
    <property type="entry name" value="Glyco_hydro_2"/>
</dbReference>
<feature type="chain" id="PRO_5002140713" description="Beta-glucuronidase" evidence="6">
    <location>
        <begin position="28"/>
        <end position="637"/>
    </location>
</feature>
<proteinExistence type="inferred from homology"/>
<accession>A0A0B8ZFG8</accession>